<dbReference type="InterPro" id="IPR026591">
    <property type="entry name" value="Sirtuin_cat_small_dom_sf"/>
</dbReference>
<comment type="caution">
    <text evidence="4">The sequence shown here is derived from an EMBL/GenBank/DDBJ whole genome shotgun (WGS) entry which is preliminary data.</text>
</comment>
<protein>
    <recommendedName>
        <fullName evidence="3">Deacetylase sirtuin-type domain-containing protein</fullName>
    </recommendedName>
</protein>
<organism evidence="4">
    <name type="scientific">marine sediment metagenome</name>
    <dbReference type="NCBI Taxonomy" id="412755"/>
    <lineage>
        <taxon>unclassified sequences</taxon>
        <taxon>metagenomes</taxon>
        <taxon>ecological metagenomes</taxon>
    </lineage>
</organism>
<dbReference type="PANTHER" id="PTHR11085:SF10">
    <property type="entry name" value="NAD-DEPENDENT PROTEIN DEACYLASE SIRTUIN-5, MITOCHONDRIAL-RELATED"/>
    <property type="match status" value="1"/>
</dbReference>
<dbReference type="InterPro" id="IPR026590">
    <property type="entry name" value="Ssirtuin_cat_dom"/>
</dbReference>
<dbReference type="NCBIfam" id="NF001753">
    <property type="entry name" value="PRK00481.1-3"/>
    <property type="match status" value="1"/>
</dbReference>
<dbReference type="AlphaFoldDB" id="A0A0F9CCI9"/>
<evidence type="ECO:0000259" key="3">
    <source>
        <dbReference type="PROSITE" id="PS50305"/>
    </source>
</evidence>
<sequence length="252" mass="27841">MDDLIDKAAKDLANSKSTIALTGAGISIESGIPPFRGRGGIWEKFDPMEYAHIDAFTKDPAKVWNVLLREMKGIIDRAKPNDAHKVLVRLESMGILKTIITQNIDGLHQKAGNRDVIEFHGNFAWHRCLDCEKRCETADINLEHIPPRCECGGIYRPECVFFGEIIPPNHLMRSRQLSSDCDIMLVVGTSAVVQPAALMPVIAKESGAKVIEINPESTPLTDSTSDYLIKGNAGEVMSRILNQLEHRIRTGG</sequence>
<keyword evidence="2" id="KW-0520">NAD</keyword>
<evidence type="ECO:0000256" key="2">
    <source>
        <dbReference type="ARBA" id="ARBA00023027"/>
    </source>
</evidence>
<dbReference type="InterPro" id="IPR029035">
    <property type="entry name" value="DHS-like_NAD/FAD-binding_dom"/>
</dbReference>
<proteinExistence type="predicted"/>
<keyword evidence="1" id="KW-0808">Transferase</keyword>
<dbReference type="PROSITE" id="PS50305">
    <property type="entry name" value="SIRTUIN"/>
    <property type="match status" value="1"/>
</dbReference>
<dbReference type="GO" id="GO:0070403">
    <property type="term" value="F:NAD+ binding"/>
    <property type="evidence" value="ECO:0007669"/>
    <property type="project" value="InterPro"/>
</dbReference>
<dbReference type="EMBL" id="LAZR01044955">
    <property type="protein sequence ID" value="KKL01949.1"/>
    <property type="molecule type" value="Genomic_DNA"/>
</dbReference>
<evidence type="ECO:0000256" key="1">
    <source>
        <dbReference type="ARBA" id="ARBA00022679"/>
    </source>
</evidence>
<dbReference type="Pfam" id="PF02146">
    <property type="entry name" value="SIR2"/>
    <property type="match status" value="1"/>
</dbReference>
<dbReference type="SUPFAM" id="SSF52467">
    <property type="entry name" value="DHS-like NAD/FAD-binding domain"/>
    <property type="match status" value="1"/>
</dbReference>
<dbReference type="PANTHER" id="PTHR11085">
    <property type="entry name" value="NAD-DEPENDENT PROTEIN DEACYLASE SIRTUIN-5, MITOCHONDRIAL-RELATED"/>
    <property type="match status" value="1"/>
</dbReference>
<dbReference type="Gene3D" id="3.30.1600.10">
    <property type="entry name" value="SIR2/SIRT2 'Small Domain"/>
    <property type="match status" value="1"/>
</dbReference>
<dbReference type="InterPro" id="IPR050134">
    <property type="entry name" value="NAD-dep_sirtuin_deacylases"/>
</dbReference>
<dbReference type="InterPro" id="IPR003000">
    <property type="entry name" value="Sirtuin"/>
</dbReference>
<gene>
    <name evidence="4" type="ORF">LCGC14_2626730</name>
</gene>
<name>A0A0F9CCI9_9ZZZZ</name>
<feature type="domain" description="Deacetylase sirtuin-type" evidence="3">
    <location>
        <begin position="1"/>
        <end position="247"/>
    </location>
</feature>
<dbReference type="GO" id="GO:0017136">
    <property type="term" value="F:histone deacetylase activity, NAD-dependent"/>
    <property type="evidence" value="ECO:0007669"/>
    <property type="project" value="TreeGrafter"/>
</dbReference>
<evidence type="ECO:0000313" key="4">
    <source>
        <dbReference type="EMBL" id="KKL01949.1"/>
    </source>
</evidence>
<dbReference type="Gene3D" id="3.40.50.1220">
    <property type="entry name" value="TPP-binding domain"/>
    <property type="match status" value="1"/>
</dbReference>
<accession>A0A0F9CCI9</accession>
<reference evidence="4" key="1">
    <citation type="journal article" date="2015" name="Nature">
        <title>Complex archaea that bridge the gap between prokaryotes and eukaryotes.</title>
        <authorList>
            <person name="Spang A."/>
            <person name="Saw J.H."/>
            <person name="Jorgensen S.L."/>
            <person name="Zaremba-Niedzwiedzka K."/>
            <person name="Martijn J."/>
            <person name="Lind A.E."/>
            <person name="van Eijk R."/>
            <person name="Schleper C."/>
            <person name="Guy L."/>
            <person name="Ettema T.J."/>
        </authorList>
    </citation>
    <scope>NUCLEOTIDE SEQUENCE</scope>
</reference>